<evidence type="ECO:0000313" key="2">
    <source>
        <dbReference type="Proteomes" id="UP000319375"/>
    </source>
</evidence>
<comment type="caution">
    <text evidence="1">The sequence shown here is derived from an EMBL/GenBank/DDBJ whole genome shotgun (WGS) entry which is preliminary data.</text>
</comment>
<gene>
    <name evidence="1" type="ORF">FK530_09670</name>
</gene>
<dbReference type="RefSeq" id="WP_146486804.1">
    <property type="nucleotide sequence ID" value="NZ_VIGX01000004.1"/>
</dbReference>
<dbReference type="EMBL" id="VIGX01000004">
    <property type="protein sequence ID" value="TWS29074.1"/>
    <property type="molecule type" value="Genomic_DNA"/>
</dbReference>
<accession>A0A5C5S1Z7</accession>
<reference evidence="1 2" key="1">
    <citation type="submission" date="2019-06" db="EMBL/GenBank/DDBJ databases">
        <title>Tsukamurella conjunctivitidis sp. nov., Tsukamurella assacharolytica sp. nov. and Tsukamurella sputae sp. nov. isolated from patients with conjunctivitis, bacteraemia (lymphoma) and respiratory infection (sputum) in Hong Kong.</title>
        <authorList>
            <person name="Teng J.L.L."/>
            <person name="Lee H.H."/>
            <person name="Fong J.Y.H."/>
            <person name="Fok K.M.N."/>
            <person name="Lau S.K.P."/>
            <person name="Woo P.C.Y."/>
        </authorList>
    </citation>
    <scope>NUCLEOTIDE SEQUENCE [LARGE SCALE GENOMIC DNA]</scope>
    <source>
        <strain evidence="1 2">HKU72</strain>
    </source>
</reference>
<sequence length="70" mass="8040">MPLTPRREVYLDDLLYEMKCLLIAEREDRTKPDAVDLMQGIVNLFRSSHPRADDAVRPGIGYDRPGRPVT</sequence>
<evidence type="ECO:0000313" key="1">
    <source>
        <dbReference type="EMBL" id="TWS29074.1"/>
    </source>
</evidence>
<name>A0A5C5S1Z7_9ACTN</name>
<dbReference type="Proteomes" id="UP000319375">
    <property type="component" value="Unassembled WGS sequence"/>
</dbReference>
<keyword evidence="2" id="KW-1185">Reference proteome</keyword>
<proteinExistence type="predicted"/>
<organism evidence="1 2">
    <name type="scientific">Tsukamurella conjunctivitidis</name>
    <dbReference type="NCBI Taxonomy" id="2592068"/>
    <lineage>
        <taxon>Bacteria</taxon>
        <taxon>Bacillati</taxon>
        <taxon>Actinomycetota</taxon>
        <taxon>Actinomycetes</taxon>
        <taxon>Mycobacteriales</taxon>
        <taxon>Tsukamurellaceae</taxon>
        <taxon>Tsukamurella</taxon>
    </lineage>
</organism>
<dbReference type="AlphaFoldDB" id="A0A5C5S1Z7"/>
<protein>
    <submittedName>
        <fullName evidence="1">Uncharacterized protein</fullName>
    </submittedName>
</protein>